<evidence type="ECO:0000256" key="3">
    <source>
        <dbReference type="ARBA" id="ARBA00004906"/>
    </source>
</evidence>
<keyword evidence="7 11" id="KW-0863">Zinc-finger</keyword>
<proteinExistence type="predicted"/>
<dbReference type="SUPFAM" id="SSF57850">
    <property type="entry name" value="RING/U-box"/>
    <property type="match status" value="1"/>
</dbReference>
<reference evidence="14" key="2">
    <citation type="submission" date="2025-05" db="UniProtKB">
        <authorList>
            <consortium name="EnsemblMetazoa"/>
        </authorList>
    </citation>
    <scope>IDENTIFICATION</scope>
</reference>
<evidence type="ECO:0000256" key="6">
    <source>
        <dbReference type="ARBA" id="ARBA00022723"/>
    </source>
</evidence>
<keyword evidence="6" id="KW-0479">Metal-binding</keyword>
<accession>A0ABM5J2T8</accession>
<keyword evidence="10" id="KW-0472">Membrane</keyword>
<evidence type="ECO:0000256" key="2">
    <source>
        <dbReference type="ARBA" id="ARBA00004308"/>
    </source>
</evidence>
<evidence type="ECO:0000256" key="10">
    <source>
        <dbReference type="ARBA" id="ARBA00023136"/>
    </source>
</evidence>
<dbReference type="InterPro" id="IPR018957">
    <property type="entry name" value="Znf_C3HC4_RING-type"/>
</dbReference>
<evidence type="ECO:0000256" key="4">
    <source>
        <dbReference type="ARBA" id="ARBA00012483"/>
    </source>
</evidence>
<dbReference type="InterPro" id="IPR013083">
    <property type="entry name" value="Znf_RING/FYVE/PHD"/>
</dbReference>
<dbReference type="RefSeq" id="XP_044313137.1">
    <property type="nucleotide sequence ID" value="XM_044457202.1"/>
</dbReference>
<dbReference type="PANTHER" id="PTHR12313">
    <property type="entry name" value="E3 UBIQUITIN-PROTEIN LIGASE RNF5-RELATED"/>
    <property type="match status" value="1"/>
</dbReference>
<feature type="domain" description="RING-type" evidence="13">
    <location>
        <begin position="112"/>
        <end position="152"/>
    </location>
</feature>
<evidence type="ECO:0000256" key="1">
    <source>
        <dbReference type="ARBA" id="ARBA00000900"/>
    </source>
</evidence>
<dbReference type="GeneID" id="108050217"/>
<keyword evidence="9" id="KW-0862">Zinc</keyword>
<keyword evidence="5" id="KW-0808">Transferase</keyword>
<name>A0ABM5J2T8_DRORH</name>
<evidence type="ECO:0000256" key="9">
    <source>
        <dbReference type="ARBA" id="ARBA00022833"/>
    </source>
</evidence>
<dbReference type="Gene3D" id="3.30.40.10">
    <property type="entry name" value="Zinc/RING finger domain, C3HC4 (zinc finger)"/>
    <property type="match status" value="1"/>
</dbReference>
<comment type="pathway">
    <text evidence="3">Protein modification; protein ubiquitination.</text>
</comment>
<dbReference type="InterPro" id="IPR017907">
    <property type="entry name" value="Znf_RING_CS"/>
</dbReference>
<evidence type="ECO:0000313" key="15">
    <source>
        <dbReference type="Proteomes" id="UP001652680"/>
    </source>
</evidence>
<comment type="catalytic activity">
    <reaction evidence="1">
        <text>S-ubiquitinyl-[E2 ubiquitin-conjugating enzyme]-L-cysteine + [acceptor protein]-L-lysine = [E2 ubiquitin-conjugating enzyme]-L-cysteine + N(6)-ubiquitinyl-[acceptor protein]-L-lysine.</text>
        <dbReference type="EC" id="2.3.2.27"/>
    </reaction>
</comment>
<evidence type="ECO:0000256" key="12">
    <source>
        <dbReference type="SAM" id="MobiDB-lite"/>
    </source>
</evidence>
<keyword evidence="8" id="KW-0833">Ubl conjugation pathway</keyword>
<evidence type="ECO:0000256" key="7">
    <source>
        <dbReference type="ARBA" id="ARBA00022771"/>
    </source>
</evidence>
<evidence type="ECO:0000256" key="8">
    <source>
        <dbReference type="ARBA" id="ARBA00022786"/>
    </source>
</evidence>
<evidence type="ECO:0000259" key="13">
    <source>
        <dbReference type="PROSITE" id="PS50089"/>
    </source>
</evidence>
<evidence type="ECO:0000313" key="14">
    <source>
        <dbReference type="EnsemblMetazoa" id="XP_044313137.1"/>
    </source>
</evidence>
<evidence type="ECO:0000256" key="11">
    <source>
        <dbReference type="PROSITE-ProRule" id="PRU00175"/>
    </source>
</evidence>
<dbReference type="EC" id="2.3.2.27" evidence="4"/>
<comment type="subcellular location">
    <subcellularLocation>
        <location evidence="2">Endomembrane system</location>
    </subcellularLocation>
</comment>
<dbReference type="InterPro" id="IPR001841">
    <property type="entry name" value="Znf_RING"/>
</dbReference>
<dbReference type="Pfam" id="PF00097">
    <property type="entry name" value="zf-C3HC4"/>
    <property type="match status" value="1"/>
</dbReference>
<keyword evidence="15" id="KW-1185">Reference proteome</keyword>
<dbReference type="PROSITE" id="PS50089">
    <property type="entry name" value="ZF_RING_2"/>
    <property type="match status" value="1"/>
</dbReference>
<dbReference type="Proteomes" id="UP001652680">
    <property type="component" value="Unassembled WGS sequence"/>
</dbReference>
<sequence length="268" mass="30613">MESVALKNTIPNQRKMNKDENGSENQGHGDTSAAAEFQHNEVPDHEVEQKVVKHISRGSQVNVSDLGLRSLMNLSHRSIDGAVNEDSYDDFMAARINARRHRRNRFLLPYVCNECRNLVREGVITICGHLFCWTCLWPRLSDNFYPKCPRCHHRLILHEDIVPFHGEGPNANPNDDNFLAQPGSVPRPTGLYLCDQQYPGWFMVNEPTEVRRGQLALQELTRERDLFSVVSRLPVQHPRVGTQLRFLKGFQLGCAILMCLLWGMVSLT</sequence>
<protein>
    <recommendedName>
        <fullName evidence="4">RING-type E3 ubiquitin transferase</fullName>
        <ecNumber evidence="4">2.3.2.27</ecNumber>
    </recommendedName>
</protein>
<reference evidence="15" key="1">
    <citation type="journal article" date="2021" name="Elife">
        <title>Highly contiguous assemblies of 101 drosophilid genomes.</title>
        <authorList>
            <person name="Kim B.Y."/>
            <person name="Wang J.R."/>
            <person name="Miller D.E."/>
            <person name="Barmina O."/>
            <person name="Delaney E."/>
            <person name="Thompson A."/>
            <person name="Comeault A.A."/>
            <person name="Peede D."/>
            <person name="D'Agostino E.R."/>
            <person name="Pelaez J."/>
            <person name="Aguilar J.M."/>
            <person name="Haji D."/>
            <person name="Matsunaga T."/>
            <person name="Armstrong E.E."/>
            <person name="Zych M."/>
            <person name="Ogawa Y."/>
            <person name="Stamenkovic-Radak M."/>
            <person name="Jelic M."/>
            <person name="Veselinovic M.S."/>
            <person name="Tanaskovic M."/>
            <person name="Eric P."/>
            <person name="Gao J.J."/>
            <person name="Katoh T.K."/>
            <person name="Toda M.J."/>
            <person name="Watabe H."/>
            <person name="Watada M."/>
            <person name="Davis J.S."/>
            <person name="Moyle L.C."/>
            <person name="Manoli G."/>
            <person name="Bertolini E."/>
            <person name="Kostal V."/>
            <person name="Hawley R.S."/>
            <person name="Takahashi A."/>
            <person name="Jones C.D."/>
            <person name="Price D.K."/>
            <person name="Whiteman N."/>
            <person name="Kopp A."/>
            <person name="Matute D.R."/>
            <person name="Petrov D.A."/>
        </authorList>
    </citation>
    <scope>NUCLEOTIDE SEQUENCE [LARGE SCALE GENOMIC DNA]</scope>
</reference>
<feature type="region of interest" description="Disordered" evidence="12">
    <location>
        <begin position="1"/>
        <end position="32"/>
    </location>
</feature>
<organism evidence="14 15">
    <name type="scientific">Drosophila rhopaloa</name>
    <name type="common">Fruit fly</name>
    <dbReference type="NCBI Taxonomy" id="1041015"/>
    <lineage>
        <taxon>Eukaryota</taxon>
        <taxon>Metazoa</taxon>
        <taxon>Ecdysozoa</taxon>
        <taxon>Arthropoda</taxon>
        <taxon>Hexapoda</taxon>
        <taxon>Insecta</taxon>
        <taxon>Pterygota</taxon>
        <taxon>Neoptera</taxon>
        <taxon>Endopterygota</taxon>
        <taxon>Diptera</taxon>
        <taxon>Brachycera</taxon>
        <taxon>Muscomorpha</taxon>
        <taxon>Ephydroidea</taxon>
        <taxon>Drosophilidae</taxon>
        <taxon>Drosophila</taxon>
        <taxon>Sophophora</taxon>
    </lineage>
</organism>
<evidence type="ECO:0000256" key="5">
    <source>
        <dbReference type="ARBA" id="ARBA00022679"/>
    </source>
</evidence>
<dbReference type="EnsemblMetazoa" id="XM_044457202.1">
    <property type="protein sequence ID" value="XP_044313137.1"/>
    <property type="gene ID" value="LOC108050217"/>
</dbReference>
<dbReference type="PROSITE" id="PS00518">
    <property type="entry name" value="ZF_RING_1"/>
    <property type="match status" value="1"/>
</dbReference>
<dbReference type="InterPro" id="IPR045103">
    <property type="entry name" value="RNF5/RNF185-like"/>
</dbReference>